<dbReference type="GO" id="GO:0004177">
    <property type="term" value="F:aminopeptidase activity"/>
    <property type="evidence" value="ECO:0007669"/>
    <property type="project" value="UniProtKB-EC"/>
</dbReference>
<name>A0A1H2I1H9_9ACTN</name>
<evidence type="ECO:0000259" key="3">
    <source>
        <dbReference type="Pfam" id="PF00561"/>
    </source>
</evidence>
<dbReference type="InterPro" id="IPR050266">
    <property type="entry name" value="AB_hydrolase_sf"/>
</dbReference>
<accession>A0A1H2I1H9</accession>
<keyword evidence="2" id="KW-0378">Hydrolase</keyword>
<keyword evidence="5" id="KW-1185">Reference proteome</keyword>
<feature type="domain" description="AB hydrolase-1" evidence="3">
    <location>
        <begin position="23"/>
        <end position="264"/>
    </location>
</feature>
<gene>
    <name evidence="4" type="ORF">SAMN04488563_1380</name>
</gene>
<dbReference type="PANTHER" id="PTHR43798:SF33">
    <property type="entry name" value="HYDROLASE, PUTATIVE (AFU_ORTHOLOGUE AFUA_2G14860)-RELATED"/>
    <property type="match status" value="1"/>
</dbReference>
<organism evidence="4 5">
    <name type="scientific">Jiangella alkaliphila</name>
    <dbReference type="NCBI Taxonomy" id="419479"/>
    <lineage>
        <taxon>Bacteria</taxon>
        <taxon>Bacillati</taxon>
        <taxon>Actinomycetota</taxon>
        <taxon>Actinomycetes</taxon>
        <taxon>Jiangellales</taxon>
        <taxon>Jiangellaceae</taxon>
        <taxon>Jiangella</taxon>
    </lineage>
</organism>
<dbReference type="GO" id="GO:0006508">
    <property type="term" value="P:proteolysis"/>
    <property type="evidence" value="ECO:0007669"/>
    <property type="project" value="InterPro"/>
</dbReference>
<evidence type="ECO:0000256" key="2">
    <source>
        <dbReference type="ARBA" id="ARBA00022801"/>
    </source>
</evidence>
<dbReference type="SUPFAM" id="SSF53474">
    <property type="entry name" value="alpha/beta-Hydrolases"/>
    <property type="match status" value="1"/>
</dbReference>
<reference evidence="5" key="1">
    <citation type="submission" date="2016-10" db="EMBL/GenBank/DDBJ databases">
        <authorList>
            <person name="Varghese N."/>
            <person name="Submissions S."/>
        </authorList>
    </citation>
    <scope>NUCLEOTIDE SEQUENCE [LARGE SCALE GENOMIC DNA]</scope>
    <source>
        <strain evidence="5">DSM 45079</strain>
    </source>
</reference>
<dbReference type="EMBL" id="LT629791">
    <property type="protein sequence ID" value="SDU38001.1"/>
    <property type="molecule type" value="Genomic_DNA"/>
</dbReference>
<dbReference type="GO" id="GO:0016020">
    <property type="term" value="C:membrane"/>
    <property type="evidence" value="ECO:0007669"/>
    <property type="project" value="TreeGrafter"/>
</dbReference>
<evidence type="ECO:0000256" key="1">
    <source>
        <dbReference type="ARBA" id="ARBA00010088"/>
    </source>
</evidence>
<protein>
    <submittedName>
        <fullName evidence="4">Proline iminopeptidase</fullName>
    </submittedName>
</protein>
<dbReference type="AlphaFoldDB" id="A0A1H2I1H9"/>
<dbReference type="InterPro" id="IPR000073">
    <property type="entry name" value="AB_hydrolase_1"/>
</dbReference>
<dbReference type="Pfam" id="PF00561">
    <property type="entry name" value="Abhydrolase_1"/>
    <property type="match status" value="1"/>
</dbReference>
<dbReference type="RefSeq" id="WP_046767777.1">
    <property type="nucleotide sequence ID" value="NZ_KQ061223.1"/>
</dbReference>
<evidence type="ECO:0000313" key="5">
    <source>
        <dbReference type="Proteomes" id="UP000182977"/>
    </source>
</evidence>
<dbReference type="Proteomes" id="UP000182977">
    <property type="component" value="Chromosome I"/>
</dbReference>
<evidence type="ECO:0000313" key="4">
    <source>
        <dbReference type="EMBL" id="SDU38001.1"/>
    </source>
</evidence>
<proteinExistence type="inferred from homology"/>
<dbReference type="OrthoDB" id="5902829at2"/>
<dbReference type="Gene3D" id="3.40.50.1820">
    <property type="entry name" value="alpha/beta hydrolase"/>
    <property type="match status" value="1"/>
</dbReference>
<sequence>MIVEINGNPLDVELLGGDDPGKPLLIAHHGAPGLGSRREPSAAFGHLSDLFRVLVFDARGSGKSGDVPPFTHEQWAADIDALREWAGAETLVMAGGSYGGFLAMEYTIAHPHRVLALVLRDTAPDHTHEEAATANARASSRIQVDEDKLDRIMAGQIRDNDDFRDCWASILPLYDHEYDPASIQARVDSVDYHYATHNFAFAVNQHHYDVKPGLPSVSCPTLVTVGRSDWITPVECSETIAALIPDAQLVVFEKSGHSPPMEEPERFQQVVRDFLVTRVLDA</sequence>
<dbReference type="PRINTS" id="PR00793">
    <property type="entry name" value="PROAMNOPTASE"/>
</dbReference>
<dbReference type="InterPro" id="IPR029058">
    <property type="entry name" value="AB_hydrolase_fold"/>
</dbReference>
<dbReference type="InterPro" id="IPR002410">
    <property type="entry name" value="Peptidase_S33"/>
</dbReference>
<dbReference type="PRINTS" id="PR00111">
    <property type="entry name" value="ABHYDROLASE"/>
</dbReference>
<comment type="similarity">
    <text evidence="1">Belongs to the peptidase S33 family.</text>
</comment>
<dbReference type="STRING" id="419479.SAMN04488563_1380"/>
<dbReference type="PANTHER" id="PTHR43798">
    <property type="entry name" value="MONOACYLGLYCEROL LIPASE"/>
    <property type="match status" value="1"/>
</dbReference>